<reference evidence="2" key="2">
    <citation type="submission" date="2023-06" db="EMBL/GenBank/DDBJ databases">
        <authorList>
            <consortium name="Lawrence Berkeley National Laboratory"/>
            <person name="Haridas S."/>
            <person name="Hensen N."/>
            <person name="Bonometti L."/>
            <person name="Westerberg I."/>
            <person name="Brannstrom I.O."/>
            <person name="Guillou S."/>
            <person name="Cros-Aarteil S."/>
            <person name="Calhoun S."/>
            <person name="Kuo A."/>
            <person name="Mondo S."/>
            <person name="Pangilinan J."/>
            <person name="Riley R."/>
            <person name="Labutti K."/>
            <person name="Andreopoulos B."/>
            <person name="Lipzen A."/>
            <person name="Chen C."/>
            <person name="Yanf M."/>
            <person name="Daum C."/>
            <person name="Ng V."/>
            <person name="Clum A."/>
            <person name="Steindorff A."/>
            <person name="Ohm R."/>
            <person name="Martin F."/>
            <person name="Silar P."/>
            <person name="Natvig D."/>
            <person name="Lalanne C."/>
            <person name="Gautier V."/>
            <person name="Ament-Velasquez S.L."/>
            <person name="Kruys A."/>
            <person name="Hutchinson M.I."/>
            <person name="Powell A.J."/>
            <person name="Barry K."/>
            <person name="Miller A.N."/>
            <person name="Grigoriev I.V."/>
            <person name="Debuchy R."/>
            <person name="Gladieux P."/>
            <person name="Thoren M.H."/>
            <person name="Johannesson H."/>
        </authorList>
    </citation>
    <scope>NUCLEOTIDE SEQUENCE</scope>
    <source>
        <strain evidence="2">CBS 168.71</strain>
    </source>
</reference>
<feature type="region of interest" description="Disordered" evidence="1">
    <location>
        <begin position="1108"/>
        <end position="1139"/>
    </location>
</feature>
<feature type="region of interest" description="Disordered" evidence="1">
    <location>
        <begin position="1052"/>
        <end position="1087"/>
    </location>
</feature>
<dbReference type="EMBL" id="JAUEPN010000006">
    <property type="protein sequence ID" value="KAK3293187.1"/>
    <property type="molecule type" value="Genomic_DNA"/>
</dbReference>
<dbReference type="GeneID" id="87843036"/>
<dbReference type="RefSeq" id="XP_062656701.1">
    <property type="nucleotide sequence ID" value="XM_062806088.1"/>
</dbReference>
<feature type="compositionally biased region" description="Polar residues" evidence="1">
    <location>
        <begin position="457"/>
        <end position="467"/>
    </location>
</feature>
<feature type="compositionally biased region" description="Polar residues" evidence="1">
    <location>
        <begin position="512"/>
        <end position="524"/>
    </location>
</feature>
<protein>
    <submittedName>
        <fullName evidence="2">Uncharacterized protein</fullName>
    </submittedName>
</protein>
<feature type="compositionally biased region" description="Polar residues" evidence="1">
    <location>
        <begin position="438"/>
        <end position="449"/>
    </location>
</feature>
<feature type="compositionally biased region" description="Low complexity" evidence="1">
    <location>
        <begin position="971"/>
        <end position="988"/>
    </location>
</feature>
<feature type="compositionally biased region" description="Low complexity" evidence="1">
    <location>
        <begin position="882"/>
        <end position="897"/>
    </location>
</feature>
<feature type="compositionally biased region" description="Basic residues" evidence="1">
    <location>
        <begin position="1281"/>
        <end position="1291"/>
    </location>
</feature>
<proteinExistence type="predicted"/>
<comment type="caution">
    <text evidence="2">The sequence shown here is derived from an EMBL/GenBank/DDBJ whole genome shotgun (WGS) entry which is preliminary data.</text>
</comment>
<evidence type="ECO:0000313" key="2">
    <source>
        <dbReference type="EMBL" id="KAK3293187.1"/>
    </source>
</evidence>
<feature type="compositionally biased region" description="Polar residues" evidence="1">
    <location>
        <begin position="759"/>
        <end position="775"/>
    </location>
</feature>
<feature type="compositionally biased region" description="Basic and acidic residues" evidence="1">
    <location>
        <begin position="929"/>
        <end position="941"/>
    </location>
</feature>
<feature type="compositionally biased region" description="Acidic residues" evidence="1">
    <location>
        <begin position="789"/>
        <end position="819"/>
    </location>
</feature>
<feature type="region of interest" description="Disordered" evidence="1">
    <location>
        <begin position="198"/>
        <end position="331"/>
    </location>
</feature>
<keyword evidence="3" id="KW-1185">Reference proteome</keyword>
<feature type="compositionally biased region" description="Basic residues" evidence="1">
    <location>
        <begin position="371"/>
        <end position="382"/>
    </location>
</feature>
<feature type="compositionally biased region" description="Low complexity" evidence="1">
    <location>
        <begin position="1197"/>
        <end position="1212"/>
    </location>
</feature>
<feature type="compositionally biased region" description="Polar residues" evidence="1">
    <location>
        <begin position="133"/>
        <end position="147"/>
    </location>
</feature>
<feature type="compositionally biased region" description="Basic residues" evidence="1">
    <location>
        <begin position="205"/>
        <end position="214"/>
    </location>
</feature>
<gene>
    <name evidence="2" type="ORF">B0H64DRAFT_434422</name>
</gene>
<accession>A0AAE0HB42</accession>
<reference evidence="2" key="1">
    <citation type="journal article" date="2023" name="Mol. Phylogenet. Evol.">
        <title>Genome-scale phylogeny and comparative genomics of the fungal order Sordariales.</title>
        <authorList>
            <person name="Hensen N."/>
            <person name="Bonometti L."/>
            <person name="Westerberg I."/>
            <person name="Brannstrom I.O."/>
            <person name="Guillou S."/>
            <person name="Cros-Aarteil S."/>
            <person name="Calhoun S."/>
            <person name="Haridas S."/>
            <person name="Kuo A."/>
            <person name="Mondo S."/>
            <person name="Pangilinan J."/>
            <person name="Riley R."/>
            <person name="LaButti K."/>
            <person name="Andreopoulos B."/>
            <person name="Lipzen A."/>
            <person name="Chen C."/>
            <person name="Yan M."/>
            <person name="Daum C."/>
            <person name="Ng V."/>
            <person name="Clum A."/>
            <person name="Steindorff A."/>
            <person name="Ohm R.A."/>
            <person name="Martin F."/>
            <person name="Silar P."/>
            <person name="Natvig D.O."/>
            <person name="Lalanne C."/>
            <person name="Gautier V."/>
            <person name="Ament-Velasquez S.L."/>
            <person name="Kruys A."/>
            <person name="Hutchinson M.I."/>
            <person name="Powell A.J."/>
            <person name="Barry K."/>
            <person name="Miller A.N."/>
            <person name="Grigoriev I.V."/>
            <person name="Debuchy R."/>
            <person name="Gladieux P."/>
            <person name="Hiltunen Thoren M."/>
            <person name="Johannesson H."/>
        </authorList>
    </citation>
    <scope>NUCLEOTIDE SEQUENCE</scope>
    <source>
        <strain evidence="2">CBS 168.71</strain>
    </source>
</reference>
<feature type="compositionally biased region" description="Low complexity" evidence="1">
    <location>
        <begin position="479"/>
        <end position="503"/>
    </location>
</feature>
<evidence type="ECO:0000313" key="3">
    <source>
        <dbReference type="Proteomes" id="UP001278766"/>
    </source>
</evidence>
<feature type="compositionally biased region" description="Basic and acidic residues" evidence="1">
    <location>
        <begin position="1257"/>
        <end position="1269"/>
    </location>
</feature>
<sequence>MIDPLVTGAEPTRDSGMLSQDPITADCFLPPRTSCPKAWQRVAVAPVPGLRRQLKIWKRVGGQVAQPDQGPYVRAMSELELQGDGPRKQARRARHMQAWGDARWDSRVEEGRDGKQDLVEARAMVSAAEQEAATPTSVDNTKPSTFSPERLKWVPRKRHNSRWPIEPKKEPTRMMADLQPLIEFDVPASPEPSEAKLRMDEKQMGRRSTRRLSRRISLIPGEGSPRKLPMITLSPANSSTPALSPVKRPPVSLSPTKVADSPHRSFSVNATPMKVVLESPKINPPERSPAKLAGSPAAPVQDVASTPAASAADLPSSEDSPASPVPLLFDQPIPDAQVEPQYEACRRRSLQSARRSDRGSSGASRLLALKKSGRSSPNRRHSFTSLEDLPADARGDSKSRRNTMDVFCVGPEEVRGAAGGDEVVEIDMKTSLDIFGQPNKTADSATGEQRSPEETQPLESESRSTPPADTVPAHGNDNPSTPSSVSGSSPDNAFGVTEGTGVETEPEHTTPRQVATSLMGNQADTAHDSVLEPTPHTSEESLTFEEETEPYGMFEPQDPEGLSTIYEESSYIEGASLKEVDVEHTVQARTPDASGQLCIDDEQPSDAELIKEQLTDSEPSIFTEGLNEPPASEEGTHPRSISPEPSTAMVEASVNALEASVDERSAAESVSEPHVSASHVANTAACMASPDSPLLERGAPAAETSHEILDVEKTKVESPSSVPKCDTPQRASDIAQVASSPSPIHMEQFSTPEPKVGTAATQEESSGFTPINGRQPSPPNAPSCRLRDDDEAEADQESDELDADEVLEEELGVDEGDDAAMAMDMDEDMTVEPPRPECDTLQLHARHDDSETEMLRNFVTRVTADKNAKAAAAAAALVKKIARRSGSLGSITSSTGSPMAKPAPETPASRTPLGERSPNSRSPAKKRKADSLDDDLTKDGPAEDPSDQPSEAPRLKRRRTRAAADPILSNPLPTTTTTATPSPEPDNNSNDDDTTTTNTTGPRRSTRARSTRVALRPSAPSANAIAFSMIPVRLPGMGAMDDAAAMDAHLASMARQRSEEKGLAAATRANTRKNKGAALPPPVLLARQAEDPAGWRMRELKGGWEAKERRAAGEVGEEGSEGVGVELGEGGKEKGGKGKAVRWAEELVRFQDNEPSVFRGMARELLADVMVDDDGVDEIAEAEPPVPAEPVVEKTARVAARKAGTAAATPAAPAAPAPAPVSTRRTRSSRLPPPTPVKKMRGAEKTGGEKAAPAEKPAAEKPAVEKPAPEKTSTAAPSLRTRARSLPRRTAKAASTAPAPPAVEPQPIAATASKTGMATRRTRVTKLGMSGNGTPAPKRRGKAAA</sequence>
<feature type="compositionally biased region" description="Basic and acidic residues" evidence="1">
    <location>
        <begin position="391"/>
        <end position="403"/>
    </location>
</feature>
<feature type="region of interest" description="Disordered" evidence="1">
    <location>
        <begin position="345"/>
        <end position="563"/>
    </location>
</feature>
<evidence type="ECO:0000256" key="1">
    <source>
        <dbReference type="SAM" id="MobiDB-lite"/>
    </source>
</evidence>
<name>A0AAE0HB42_9PEZI</name>
<feature type="region of interest" description="Disordered" evidence="1">
    <location>
        <begin position="128"/>
        <end position="147"/>
    </location>
</feature>
<dbReference type="Proteomes" id="UP001278766">
    <property type="component" value="Unassembled WGS sequence"/>
</dbReference>
<feature type="region of interest" description="Disordered" evidence="1">
    <location>
        <begin position="1197"/>
        <end position="1345"/>
    </location>
</feature>
<feature type="region of interest" description="Disordered" evidence="1">
    <location>
        <begin position="882"/>
        <end position="1017"/>
    </location>
</feature>
<organism evidence="2 3">
    <name type="scientific">Chaetomium fimeti</name>
    <dbReference type="NCBI Taxonomy" id="1854472"/>
    <lineage>
        <taxon>Eukaryota</taxon>
        <taxon>Fungi</taxon>
        <taxon>Dikarya</taxon>
        <taxon>Ascomycota</taxon>
        <taxon>Pezizomycotina</taxon>
        <taxon>Sordariomycetes</taxon>
        <taxon>Sordariomycetidae</taxon>
        <taxon>Sordariales</taxon>
        <taxon>Chaetomiaceae</taxon>
        <taxon>Chaetomium</taxon>
    </lineage>
</organism>
<feature type="compositionally biased region" description="Basic and acidic residues" evidence="1">
    <location>
        <begin position="704"/>
        <end position="716"/>
    </location>
</feature>
<feature type="compositionally biased region" description="Basic and acidic residues" evidence="1">
    <location>
        <begin position="1129"/>
        <end position="1139"/>
    </location>
</feature>
<feature type="region of interest" description="Disordered" evidence="1">
    <location>
        <begin position="589"/>
        <end position="819"/>
    </location>
</feature>